<dbReference type="InterPro" id="IPR001130">
    <property type="entry name" value="TatD-like"/>
</dbReference>
<dbReference type="NCBIfam" id="TIGR00010">
    <property type="entry name" value="YchF/TatD family DNA exonuclease"/>
    <property type="match status" value="1"/>
</dbReference>
<dbReference type="PROSITE" id="PS01091">
    <property type="entry name" value="TATD_3"/>
    <property type="match status" value="1"/>
</dbReference>
<gene>
    <name evidence="4" type="ORF">IAB05_05480</name>
</gene>
<dbReference type="GO" id="GO:0046872">
    <property type="term" value="F:metal ion binding"/>
    <property type="evidence" value="ECO:0007669"/>
    <property type="project" value="UniProtKB-KW"/>
</dbReference>
<sequence length="252" mass="28761">MLIDTHAHINDERLLPRAAEIHESMPEKGIESLIVVGYERPSSESAVELSLKYPRFYAAVGIHPHDSKTASIEDYDRFKELSELPKTVAIGEIGLDYYYDLSDRDVQKRVFHEQIELAHSLKKPMIFHIRDAYGDALQILKEHRGDLEYGGVMHCYGGSTEMMREFVKLGLHIAFGGAVTFKNFGKAEVVKAVPADRLLLETDCPYMTPVPFRGKDNIPEYIAFVRDKIQEWRTDISVEEVTSENARTLFKL</sequence>
<dbReference type="Gene3D" id="3.20.20.140">
    <property type="entry name" value="Metal-dependent hydrolases"/>
    <property type="match status" value="1"/>
</dbReference>
<dbReference type="FunFam" id="3.20.20.140:FF:000005">
    <property type="entry name" value="TatD family hydrolase"/>
    <property type="match status" value="1"/>
</dbReference>
<evidence type="ECO:0000256" key="2">
    <source>
        <dbReference type="ARBA" id="ARBA00022801"/>
    </source>
</evidence>
<reference evidence="4" key="1">
    <citation type="submission" date="2020-10" db="EMBL/GenBank/DDBJ databases">
        <authorList>
            <person name="Gilroy R."/>
        </authorList>
    </citation>
    <scope>NUCLEOTIDE SEQUENCE</scope>
    <source>
        <strain evidence="4">18911</strain>
    </source>
</reference>
<feature type="binding site" evidence="3">
    <location>
        <position position="92"/>
    </location>
    <ligand>
        <name>a divalent metal cation</name>
        <dbReference type="ChEBI" id="CHEBI:60240"/>
        <label>1</label>
    </ligand>
</feature>
<feature type="binding site" evidence="3">
    <location>
        <position position="128"/>
    </location>
    <ligand>
        <name>a divalent metal cation</name>
        <dbReference type="ChEBI" id="CHEBI:60240"/>
        <label>2</label>
    </ligand>
</feature>
<dbReference type="Proteomes" id="UP000824094">
    <property type="component" value="Unassembled WGS sequence"/>
</dbReference>
<comment type="caution">
    <text evidence="4">The sequence shown here is derived from an EMBL/GenBank/DDBJ whole genome shotgun (WGS) entry which is preliminary data.</text>
</comment>
<feature type="binding site" evidence="3">
    <location>
        <position position="6"/>
    </location>
    <ligand>
        <name>a divalent metal cation</name>
        <dbReference type="ChEBI" id="CHEBI:60240"/>
        <label>1</label>
    </ligand>
</feature>
<evidence type="ECO:0000256" key="1">
    <source>
        <dbReference type="ARBA" id="ARBA00022723"/>
    </source>
</evidence>
<evidence type="ECO:0000313" key="4">
    <source>
        <dbReference type="EMBL" id="HIU60824.1"/>
    </source>
</evidence>
<feature type="binding site" evidence="3">
    <location>
        <position position="8"/>
    </location>
    <ligand>
        <name>a divalent metal cation</name>
        <dbReference type="ChEBI" id="CHEBI:60240"/>
        <label>1</label>
    </ligand>
</feature>
<dbReference type="PANTHER" id="PTHR46124:SF2">
    <property type="entry name" value="D-AMINOACYL-TRNA DEACYLASE"/>
    <property type="match status" value="1"/>
</dbReference>
<dbReference type="CDD" id="cd01310">
    <property type="entry name" value="TatD_DNAse"/>
    <property type="match status" value="1"/>
</dbReference>
<dbReference type="PROSITE" id="PS01137">
    <property type="entry name" value="TATD_1"/>
    <property type="match status" value="1"/>
</dbReference>
<proteinExistence type="predicted"/>
<dbReference type="GO" id="GO:0005829">
    <property type="term" value="C:cytosol"/>
    <property type="evidence" value="ECO:0007669"/>
    <property type="project" value="TreeGrafter"/>
</dbReference>
<dbReference type="InterPro" id="IPR032466">
    <property type="entry name" value="Metal_Hydrolase"/>
</dbReference>
<evidence type="ECO:0000313" key="5">
    <source>
        <dbReference type="Proteomes" id="UP000824094"/>
    </source>
</evidence>
<evidence type="ECO:0000256" key="3">
    <source>
        <dbReference type="PIRSR" id="PIRSR005902-1"/>
    </source>
</evidence>
<dbReference type="PIRSF" id="PIRSF005902">
    <property type="entry name" value="DNase_TatD"/>
    <property type="match status" value="1"/>
</dbReference>
<feature type="binding site" evidence="3">
    <location>
        <position position="203"/>
    </location>
    <ligand>
        <name>a divalent metal cation</name>
        <dbReference type="ChEBI" id="CHEBI:60240"/>
        <label>1</label>
    </ligand>
</feature>
<dbReference type="InterPro" id="IPR015991">
    <property type="entry name" value="TatD/YcfH-like"/>
</dbReference>
<dbReference type="SUPFAM" id="SSF51556">
    <property type="entry name" value="Metallo-dependent hydrolases"/>
    <property type="match status" value="1"/>
</dbReference>
<feature type="binding site" evidence="3">
    <location>
        <position position="154"/>
    </location>
    <ligand>
        <name>a divalent metal cation</name>
        <dbReference type="ChEBI" id="CHEBI:60240"/>
        <label>2</label>
    </ligand>
</feature>
<dbReference type="InterPro" id="IPR018228">
    <property type="entry name" value="DNase_TatD-rel_CS"/>
</dbReference>
<keyword evidence="2 4" id="KW-0378">Hydrolase</keyword>
<dbReference type="GO" id="GO:0016788">
    <property type="term" value="F:hydrolase activity, acting on ester bonds"/>
    <property type="evidence" value="ECO:0007669"/>
    <property type="project" value="InterPro"/>
</dbReference>
<protein>
    <submittedName>
        <fullName evidence="4">TatD family hydrolase</fullName>
    </submittedName>
</protein>
<reference evidence="4" key="2">
    <citation type="journal article" date="2021" name="PeerJ">
        <title>Extensive microbial diversity within the chicken gut microbiome revealed by metagenomics and culture.</title>
        <authorList>
            <person name="Gilroy R."/>
            <person name="Ravi A."/>
            <person name="Getino M."/>
            <person name="Pursley I."/>
            <person name="Horton D.L."/>
            <person name="Alikhan N.F."/>
            <person name="Baker D."/>
            <person name="Gharbi K."/>
            <person name="Hall N."/>
            <person name="Watson M."/>
            <person name="Adriaenssens E.M."/>
            <person name="Foster-Nyarko E."/>
            <person name="Jarju S."/>
            <person name="Secka A."/>
            <person name="Antonio M."/>
            <person name="Oren A."/>
            <person name="Chaudhuri R.R."/>
            <person name="La Ragione R."/>
            <person name="Hildebrand F."/>
            <person name="Pallen M.J."/>
        </authorList>
    </citation>
    <scope>NUCLEOTIDE SEQUENCE</scope>
    <source>
        <strain evidence="4">18911</strain>
    </source>
</reference>
<dbReference type="EMBL" id="DVNF01000159">
    <property type="protein sequence ID" value="HIU60824.1"/>
    <property type="molecule type" value="Genomic_DNA"/>
</dbReference>
<dbReference type="Pfam" id="PF01026">
    <property type="entry name" value="TatD_DNase"/>
    <property type="match status" value="1"/>
</dbReference>
<dbReference type="AlphaFoldDB" id="A0A9D1MIU1"/>
<name>A0A9D1MIU1_9FIRM</name>
<dbReference type="PANTHER" id="PTHR46124">
    <property type="entry name" value="D-AMINOACYL-TRNA DEACYLASE"/>
    <property type="match status" value="1"/>
</dbReference>
<keyword evidence="1 3" id="KW-0479">Metal-binding</keyword>
<dbReference type="GO" id="GO:0004536">
    <property type="term" value="F:DNA nuclease activity"/>
    <property type="evidence" value="ECO:0007669"/>
    <property type="project" value="InterPro"/>
</dbReference>
<accession>A0A9D1MIU1</accession>
<organism evidence="4 5">
    <name type="scientific">Candidatus Stercoripulliclostridium merdigallinarum</name>
    <dbReference type="NCBI Taxonomy" id="2840951"/>
    <lineage>
        <taxon>Bacteria</taxon>
        <taxon>Bacillati</taxon>
        <taxon>Bacillota</taxon>
        <taxon>Clostridia</taxon>
        <taxon>Eubacteriales</taxon>
        <taxon>Candidatus Stercoripulliclostridium</taxon>
    </lineage>
</organism>